<reference evidence="2" key="1">
    <citation type="submission" date="2010-10" db="EMBL/GenBank/DDBJ databases">
        <title>The complete genome of Halanaerobium praevalens DSM 2228.</title>
        <authorList>
            <consortium name="US DOE Joint Genome Institute (JGI-PGF)"/>
            <person name="Lucas S."/>
            <person name="Copeland A."/>
            <person name="Lapidus A."/>
            <person name="Glavina del Rio T."/>
            <person name="Dalin E."/>
            <person name="Tice H."/>
            <person name="Bruce D."/>
            <person name="Goodwin L."/>
            <person name="Pitluck S."/>
            <person name="Kyrpides N."/>
            <person name="Mavromatis K."/>
            <person name="Ivanova N."/>
            <person name="Ovchinnikova G."/>
            <person name="Chertkov O."/>
            <person name="Detter J.C."/>
            <person name="Han C."/>
            <person name="Larimer F."/>
            <person name="Land M."/>
            <person name="Hauser L."/>
            <person name="Markowitz V."/>
            <person name="Cheng J.-F."/>
            <person name="Hugenholtz P."/>
            <person name="Woyke T."/>
            <person name="Wu D."/>
            <person name="Tindall B."/>
            <person name="Pomrenke H.G."/>
            <person name="Brambilla E."/>
            <person name="Klenk H.-P."/>
            <person name="Eisen J.A."/>
        </authorList>
    </citation>
    <scope>NUCLEOTIDE SEQUENCE [LARGE SCALE GENOMIC DNA]</scope>
    <source>
        <strain evidence="2">ATCC 33744 / DSM 2228 / GSL</strain>
    </source>
</reference>
<dbReference type="HOGENOM" id="CLU_1903792_0_0_9"/>
<protein>
    <submittedName>
        <fullName evidence="1">Uncharacterized protein</fullName>
    </submittedName>
</protein>
<reference evidence="1 2" key="2">
    <citation type="journal article" date="2011" name="Stand. Genomic Sci.">
        <title>Complete genome sequence of the extremely halophilic Halanaerobium praevalens type strain (GSL).</title>
        <authorList>
            <person name="Ivanova N."/>
            <person name="Sikorski J."/>
            <person name="Chertkov O."/>
            <person name="Nolan M."/>
            <person name="Lucas S."/>
            <person name="Hammon N."/>
            <person name="Deshpande S."/>
            <person name="Cheng J.F."/>
            <person name="Tapia R."/>
            <person name="Han C."/>
            <person name="Goodwin L."/>
            <person name="Pitluck S."/>
            <person name="Huntemann M."/>
            <person name="Liolios K."/>
            <person name="Pagani I."/>
            <person name="Mavromatis K."/>
            <person name="Ovchinikova G."/>
            <person name="Pati A."/>
            <person name="Chen A."/>
            <person name="Palaniappan K."/>
            <person name="Land M."/>
            <person name="Hauser L."/>
            <person name="Brambilla E.M."/>
            <person name="Kannan K.P."/>
            <person name="Rohde M."/>
            <person name="Tindall B.J."/>
            <person name="Goker M."/>
            <person name="Detter J.C."/>
            <person name="Woyke T."/>
            <person name="Bristow J."/>
            <person name="Eisen J.A."/>
            <person name="Markowitz V."/>
            <person name="Hugenholtz P."/>
            <person name="Kyrpides N.C."/>
            <person name="Klenk H.P."/>
            <person name="Lapidus A."/>
        </authorList>
    </citation>
    <scope>NUCLEOTIDE SEQUENCE [LARGE SCALE GENOMIC DNA]</scope>
    <source>
        <strain evidence="2">ATCC 33744 / DSM 2228 / GSL</strain>
    </source>
</reference>
<organism evidence="1 2">
    <name type="scientific">Halanaerobium praevalens (strain ATCC 33744 / DSM 2228 / GSL)</name>
    <dbReference type="NCBI Taxonomy" id="572479"/>
    <lineage>
        <taxon>Bacteria</taxon>
        <taxon>Bacillati</taxon>
        <taxon>Bacillota</taxon>
        <taxon>Clostridia</taxon>
        <taxon>Halanaerobiales</taxon>
        <taxon>Halanaerobiaceae</taxon>
        <taxon>Halanaerobium</taxon>
    </lineage>
</organism>
<dbReference type="PATRIC" id="fig|572479.3.peg.2021"/>
<dbReference type="Gene3D" id="3.40.50.360">
    <property type="match status" value="1"/>
</dbReference>
<dbReference type="InterPro" id="IPR029039">
    <property type="entry name" value="Flavoprotein-like_sf"/>
</dbReference>
<dbReference type="EMBL" id="CP002175">
    <property type="protein sequence ID" value="ADO78111.1"/>
    <property type="molecule type" value="Genomic_DNA"/>
</dbReference>
<dbReference type="eggNOG" id="COG0716">
    <property type="taxonomic scope" value="Bacteria"/>
</dbReference>
<proteinExistence type="predicted"/>
<dbReference type="AlphaFoldDB" id="E3DRP7"/>
<dbReference type="Proteomes" id="UP000006866">
    <property type="component" value="Chromosome"/>
</dbReference>
<name>E3DRP7_HALPG</name>
<dbReference type="SUPFAM" id="SSF52218">
    <property type="entry name" value="Flavoproteins"/>
    <property type="match status" value="1"/>
</dbReference>
<gene>
    <name evidence="1" type="ordered locus">Hprae_1986</name>
</gene>
<dbReference type="KEGG" id="hpk:Hprae_1986"/>
<evidence type="ECO:0000313" key="1">
    <source>
        <dbReference type="EMBL" id="ADO78111.1"/>
    </source>
</evidence>
<keyword evidence="2" id="KW-1185">Reference proteome</keyword>
<accession>E3DRP7</accession>
<sequence>MQRLLIIHTPDPELKAIAEAIKKGAESQGLRVDLKNTKDRGTGVSFYPYDLILAGSSVSGIFKAKLDNSLASFLADAKRTTGTDAVAFVKPHFFVTNKALKKVMAALEAQGCIVKNFKALKNQDSAFKFGENINI</sequence>
<dbReference type="RefSeq" id="WP_014554127.1">
    <property type="nucleotide sequence ID" value="NC_017455.1"/>
</dbReference>
<dbReference type="OrthoDB" id="2112290at2"/>
<dbReference type="STRING" id="572479.Hprae_1986"/>
<evidence type="ECO:0000313" key="2">
    <source>
        <dbReference type="Proteomes" id="UP000006866"/>
    </source>
</evidence>